<protein>
    <submittedName>
        <fullName evidence="2">Uncharacterized protein</fullName>
    </submittedName>
</protein>
<accession>A0A0K2W3J4</accession>
<proteinExistence type="predicted"/>
<evidence type="ECO:0000313" key="3">
    <source>
        <dbReference type="Proteomes" id="UP000182888"/>
    </source>
</evidence>
<gene>
    <name evidence="2" type="ORF">MPL1032_30411</name>
</gene>
<evidence type="ECO:0000313" key="2">
    <source>
        <dbReference type="EMBL" id="CDX60692.1"/>
    </source>
</evidence>
<sequence>MLSFLLLTARWQFAPRKGDHQENQIPDPGHARNLISRGRVRPLITLAYQRWLEIAFPLLDTGGLPGLPGPHRCLRTVPNGGHDRPD</sequence>
<dbReference type="AlphaFoldDB" id="A0A0K2W3J4"/>
<name>A0A0K2W3J4_MESPL</name>
<reference evidence="3" key="1">
    <citation type="submission" date="2014-08" db="EMBL/GenBank/DDBJ databases">
        <authorList>
            <person name="Edwards T."/>
        </authorList>
    </citation>
    <scope>NUCLEOTIDE SEQUENCE [LARGE SCALE GENOMIC DNA]</scope>
</reference>
<dbReference type="EMBL" id="CCND01000023">
    <property type="protein sequence ID" value="CDX60692.1"/>
    <property type="molecule type" value="Genomic_DNA"/>
</dbReference>
<organism evidence="2 3">
    <name type="scientific">Mesorhizobium plurifarium</name>
    <dbReference type="NCBI Taxonomy" id="69974"/>
    <lineage>
        <taxon>Bacteria</taxon>
        <taxon>Pseudomonadati</taxon>
        <taxon>Pseudomonadota</taxon>
        <taxon>Alphaproteobacteria</taxon>
        <taxon>Hyphomicrobiales</taxon>
        <taxon>Phyllobacteriaceae</taxon>
        <taxon>Mesorhizobium</taxon>
    </lineage>
</organism>
<evidence type="ECO:0000256" key="1">
    <source>
        <dbReference type="SAM" id="MobiDB-lite"/>
    </source>
</evidence>
<dbReference type="Proteomes" id="UP000182888">
    <property type="component" value="Unassembled WGS sequence"/>
</dbReference>
<feature type="region of interest" description="Disordered" evidence="1">
    <location>
        <begin position="66"/>
        <end position="86"/>
    </location>
</feature>